<sequence length="133" mass="14462">MKKFTSFALIGTLVLSLAGAVAFAAPGNNLGQACPFFGAAGQQANLTDEQKAQMATWQQERFEHRKQVLQKEVEWGWLTQAQADEQISFMEQRQKDGNFGMMGMGRGHGHMGQGRGMGPMNGSCGNNNVPAQQ</sequence>
<proteinExistence type="predicted"/>
<dbReference type="RefSeq" id="WP_094605869.1">
    <property type="nucleotide sequence ID" value="NZ_CP155573.1"/>
</dbReference>
<evidence type="ECO:0000313" key="2">
    <source>
        <dbReference type="EMBL" id="XFO64705.1"/>
    </source>
</evidence>
<reference evidence="2" key="1">
    <citation type="submission" date="2024-05" db="EMBL/GenBank/DDBJ databases">
        <title>Isolation and characterization of Sporomusa carbonis sp. nov., a carboxydotrophic hydrogenogen in the genus of Sporomusa isolated from a charcoal burning pile.</title>
        <authorList>
            <person name="Boeer T."/>
            <person name="Rosenbaum F."/>
            <person name="Eysell L."/>
            <person name="Mueller V."/>
            <person name="Daniel R."/>
            <person name="Poehlein A."/>
        </authorList>
    </citation>
    <scope>NUCLEOTIDE SEQUENCE [LARGE SCALE GENOMIC DNA]</scope>
    <source>
        <strain evidence="2">DSM 10669</strain>
    </source>
</reference>
<dbReference type="Pfam" id="PF10925">
    <property type="entry name" value="DUF2680"/>
    <property type="match status" value="1"/>
</dbReference>
<feature type="chain" id="PRO_5046567796" description="Zinc resistance-associated protein" evidence="1">
    <location>
        <begin position="25"/>
        <end position="133"/>
    </location>
</feature>
<keyword evidence="3" id="KW-1185">Reference proteome</keyword>
<dbReference type="EMBL" id="CP155573">
    <property type="protein sequence ID" value="XFO64705.1"/>
    <property type="molecule type" value="Genomic_DNA"/>
</dbReference>
<dbReference type="PROSITE" id="PS51257">
    <property type="entry name" value="PROKAR_LIPOPROTEIN"/>
    <property type="match status" value="1"/>
</dbReference>
<evidence type="ECO:0008006" key="4">
    <source>
        <dbReference type="Google" id="ProtNLM"/>
    </source>
</evidence>
<name>A0ABZ3IGA3_9FIRM</name>
<feature type="signal peptide" evidence="1">
    <location>
        <begin position="1"/>
        <end position="24"/>
    </location>
</feature>
<protein>
    <recommendedName>
        <fullName evidence="4">Zinc resistance-associated protein</fullName>
    </recommendedName>
</protein>
<evidence type="ECO:0000313" key="3">
    <source>
        <dbReference type="Proteomes" id="UP000216752"/>
    </source>
</evidence>
<dbReference type="InterPro" id="IPR024485">
    <property type="entry name" value="DUF2680"/>
</dbReference>
<evidence type="ECO:0000256" key="1">
    <source>
        <dbReference type="SAM" id="SignalP"/>
    </source>
</evidence>
<keyword evidence="1" id="KW-0732">Signal</keyword>
<accession>A0ABZ3IGA3</accession>
<organism evidence="2 3">
    <name type="scientific">Sporomusa silvacetica DSM 10669</name>
    <dbReference type="NCBI Taxonomy" id="1123289"/>
    <lineage>
        <taxon>Bacteria</taxon>
        <taxon>Bacillati</taxon>
        <taxon>Bacillota</taxon>
        <taxon>Negativicutes</taxon>
        <taxon>Selenomonadales</taxon>
        <taxon>Sporomusaceae</taxon>
        <taxon>Sporomusa</taxon>
    </lineage>
</organism>
<dbReference type="Proteomes" id="UP000216752">
    <property type="component" value="Chromosome"/>
</dbReference>
<gene>
    <name evidence="2" type="ORF">SPSIL_008080</name>
</gene>